<keyword evidence="6" id="KW-0131">Cell cycle</keyword>
<feature type="coiled-coil region" evidence="10">
    <location>
        <begin position="81"/>
        <end position="136"/>
    </location>
</feature>
<dbReference type="PANTHER" id="PTHR34981">
    <property type="entry name" value="CELL DIVISION PROTEIN ZAPA"/>
    <property type="match status" value="1"/>
</dbReference>
<dbReference type="AlphaFoldDB" id="A0A8J8MEW0"/>
<evidence type="ECO:0000256" key="6">
    <source>
        <dbReference type="ARBA" id="ARBA00023306"/>
    </source>
</evidence>
<dbReference type="Gene3D" id="6.10.250.790">
    <property type="match status" value="1"/>
</dbReference>
<dbReference type="GO" id="GO:0030428">
    <property type="term" value="C:cell septum"/>
    <property type="evidence" value="ECO:0007669"/>
    <property type="project" value="TreeGrafter"/>
</dbReference>
<reference evidence="11 12" key="1">
    <citation type="submission" date="2020-07" db="EMBL/GenBank/DDBJ databases">
        <title>Vallitalea guaymasensis genome.</title>
        <authorList>
            <person name="Postec A."/>
        </authorList>
    </citation>
    <scope>NUCLEOTIDE SEQUENCE [LARGE SCALE GENOMIC DNA]</scope>
    <source>
        <strain evidence="11 12">Ra1766G1</strain>
    </source>
</reference>
<dbReference type="SUPFAM" id="SSF102829">
    <property type="entry name" value="Cell division protein ZapA-like"/>
    <property type="match status" value="1"/>
</dbReference>
<comment type="function">
    <text evidence="7">Activator of cell division through the inhibition of FtsZ GTPase activity, therefore promoting FtsZ assembly into bundles of protofilaments necessary for the formation of the division Z ring. It is recruited early at mid-cell but it is not essential for cell division.</text>
</comment>
<gene>
    <name evidence="11" type="primary">zapA</name>
    <name evidence="11" type="ORF">HYG85_23315</name>
</gene>
<evidence type="ECO:0000256" key="1">
    <source>
        <dbReference type="ARBA" id="ARBA00004496"/>
    </source>
</evidence>
<dbReference type="OrthoDB" id="1826286at2"/>
<protein>
    <recommendedName>
        <fullName evidence="2">Cell division protein ZapA</fullName>
    </recommendedName>
    <alternativeName>
        <fullName evidence="9">Z ring-associated protein ZapA</fullName>
    </alternativeName>
</protein>
<dbReference type="EMBL" id="CP058561">
    <property type="protein sequence ID" value="QUH31697.1"/>
    <property type="molecule type" value="Genomic_DNA"/>
</dbReference>
<dbReference type="GO" id="GO:0032153">
    <property type="term" value="C:cell division site"/>
    <property type="evidence" value="ECO:0007669"/>
    <property type="project" value="TreeGrafter"/>
</dbReference>
<keyword evidence="3" id="KW-0963">Cytoplasm</keyword>
<evidence type="ECO:0000256" key="7">
    <source>
        <dbReference type="ARBA" id="ARBA00024910"/>
    </source>
</evidence>
<dbReference type="GO" id="GO:0043093">
    <property type="term" value="P:FtsZ-dependent cytokinesis"/>
    <property type="evidence" value="ECO:0007669"/>
    <property type="project" value="TreeGrafter"/>
</dbReference>
<dbReference type="PANTHER" id="PTHR34981:SF1">
    <property type="entry name" value="CELL DIVISION PROTEIN ZAPA"/>
    <property type="match status" value="1"/>
</dbReference>
<accession>A0A8J8MEW0</accession>
<evidence type="ECO:0000256" key="2">
    <source>
        <dbReference type="ARBA" id="ARBA00015195"/>
    </source>
</evidence>
<keyword evidence="12" id="KW-1185">Reference proteome</keyword>
<name>A0A8J8MEW0_9FIRM</name>
<sequence length="142" mass="16523">MSPKNNTKVIIGGNVYTLSGDESEEYIQRVALYINNKLDELKASENGQFLNTRLMSILLAINIADDYFKAKEGTVNLEKSFKLKDELILEKEREIERLQETIHKLEADKNELIERADRLEEDMENYKAELDEYIETFDLENG</sequence>
<evidence type="ECO:0000256" key="10">
    <source>
        <dbReference type="SAM" id="Coils"/>
    </source>
</evidence>
<dbReference type="GO" id="GO:0000917">
    <property type="term" value="P:division septum assembly"/>
    <property type="evidence" value="ECO:0007669"/>
    <property type="project" value="UniProtKB-KW"/>
</dbReference>
<comment type="subcellular location">
    <subcellularLocation>
        <location evidence="1">Cytoplasm</location>
    </subcellularLocation>
</comment>
<evidence type="ECO:0000256" key="9">
    <source>
        <dbReference type="ARBA" id="ARBA00033158"/>
    </source>
</evidence>
<evidence type="ECO:0000256" key="4">
    <source>
        <dbReference type="ARBA" id="ARBA00022618"/>
    </source>
</evidence>
<dbReference type="GO" id="GO:0000921">
    <property type="term" value="P:septin ring assembly"/>
    <property type="evidence" value="ECO:0007669"/>
    <property type="project" value="TreeGrafter"/>
</dbReference>
<dbReference type="InterPro" id="IPR036192">
    <property type="entry name" value="Cell_div_ZapA-like_sf"/>
</dbReference>
<evidence type="ECO:0000256" key="5">
    <source>
        <dbReference type="ARBA" id="ARBA00023210"/>
    </source>
</evidence>
<dbReference type="InterPro" id="IPR007838">
    <property type="entry name" value="Cell_div_ZapA-like"/>
</dbReference>
<dbReference type="KEGG" id="vgu:HYG85_23315"/>
<keyword evidence="5" id="KW-0717">Septation</keyword>
<comment type="subunit">
    <text evidence="8">Homodimer. Interacts with FtsZ.</text>
</comment>
<dbReference type="RefSeq" id="WP_113674965.1">
    <property type="nucleotide sequence ID" value="NZ_CP058561.1"/>
</dbReference>
<proteinExistence type="predicted"/>
<evidence type="ECO:0000313" key="11">
    <source>
        <dbReference type="EMBL" id="QUH31697.1"/>
    </source>
</evidence>
<dbReference type="Pfam" id="PF05164">
    <property type="entry name" value="ZapA"/>
    <property type="match status" value="1"/>
</dbReference>
<dbReference type="GO" id="GO:0005829">
    <property type="term" value="C:cytosol"/>
    <property type="evidence" value="ECO:0007669"/>
    <property type="project" value="TreeGrafter"/>
</dbReference>
<evidence type="ECO:0000256" key="8">
    <source>
        <dbReference type="ARBA" id="ARBA00026068"/>
    </source>
</evidence>
<dbReference type="Proteomes" id="UP000677305">
    <property type="component" value="Chromosome"/>
</dbReference>
<organism evidence="11 12">
    <name type="scientific">Vallitalea guaymasensis</name>
    <dbReference type="NCBI Taxonomy" id="1185412"/>
    <lineage>
        <taxon>Bacteria</taxon>
        <taxon>Bacillati</taxon>
        <taxon>Bacillota</taxon>
        <taxon>Clostridia</taxon>
        <taxon>Lachnospirales</taxon>
        <taxon>Vallitaleaceae</taxon>
        <taxon>Vallitalea</taxon>
    </lineage>
</organism>
<evidence type="ECO:0000256" key="3">
    <source>
        <dbReference type="ARBA" id="ARBA00022490"/>
    </source>
</evidence>
<keyword evidence="4 11" id="KW-0132">Cell division</keyword>
<keyword evidence="10" id="KW-0175">Coiled coil</keyword>
<evidence type="ECO:0000313" key="12">
    <source>
        <dbReference type="Proteomes" id="UP000677305"/>
    </source>
</evidence>
<dbReference type="InterPro" id="IPR053712">
    <property type="entry name" value="Bac_CellDiv_Activator"/>
</dbReference>